<organism evidence="1 2">
    <name type="scientific">Pyropia yezoensis</name>
    <name type="common">Susabi-nori</name>
    <name type="synonym">Porphyra yezoensis</name>
    <dbReference type="NCBI Taxonomy" id="2788"/>
    <lineage>
        <taxon>Eukaryota</taxon>
        <taxon>Rhodophyta</taxon>
        <taxon>Bangiophyceae</taxon>
        <taxon>Bangiales</taxon>
        <taxon>Bangiaceae</taxon>
        <taxon>Pyropia</taxon>
    </lineage>
</organism>
<protein>
    <submittedName>
        <fullName evidence="1">Uncharacterized protein</fullName>
    </submittedName>
</protein>
<dbReference type="Proteomes" id="UP000798662">
    <property type="component" value="Chromosome 3"/>
</dbReference>
<dbReference type="EMBL" id="CM020620">
    <property type="protein sequence ID" value="KAK1868013.1"/>
    <property type="molecule type" value="Genomic_DNA"/>
</dbReference>
<name>A0ACC3CD54_PYRYE</name>
<reference evidence="1" key="1">
    <citation type="submission" date="2019-11" db="EMBL/GenBank/DDBJ databases">
        <title>Nori genome reveals adaptations in red seaweeds to the harsh intertidal environment.</title>
        <authorList>
            <person name="Wang D."/>
            <person name="Mao Y."/>
        </authorList>
    </citation>
    <scope>NUCLEOTIDE SEQUENCE</scope>
    <source>
        <tissue evidence="1">Gametophyte</tissue>
    </source>
</reference>
<comment type="caution">
    <text evidence="1">The sequence shown here is derived from an EMBL/GenBank/DDBJ whole genome shotgun (WGS) entry which is preliminary data.</text>
</comment>
<evidence type="ECO:0000313" key="1">
    <source>
        <dbReference type="EMBL" id="KAK1868013.1"/>
    </source>
</evidence>
<proteinExistence type="predicted"/>
<accession>A0ACC3CD54</accession>
<evidence type="ECO:0000313" key="2">
    <source>
        <dbReference type="Proteomes" id="UP000798662"/>
    </source>
</evidence>
<gene>
    <name evidence="1" type="ORF">I4F81_010510</name>
</gene>
<sequence>MGSNDGDAAAASTEVQVIADLQAKLKTAKAAVVALQAAANADARKIPPPAPAATPRSSSSSDEPELLHAAVDDIDAIMIGRLGPYLKDFEIPRRVARPAGFSILFEPSEVEFRATFADNVRDRMEATSLYQVCYWRQEAINEATNAYYHHEDYTPTELEECPGGYVIYLKRIHRIDVKRFDYLETKQTDQLPAREASTFLGRAPLPACGIRVAKHAGRHLGAHDGAQPARALLTAAFTDNTKRTYMAAWDRLATYCHEENLCALPAYYTTVAGYVGRTHARGTVSASSVGTYLSPVDTIHELAGYEPPTAHPIFQRLRKGYPRLSAAGAGAMLEYLGPLAATSFQEILMLGVAKPSPEQRRICAGLVLAILMFNGPGAAAATRAADPHLYAAGAAHSAGVPQERDAHVRALCLPCARAPSRLRLGPAADLPTRVRARLCGSGRVGLGALFARLGQLPGPRVTSRWLCQALTRLGATPPVGVRWSIKSLRSGAATAANAVGVQLPVVAAYMEHAGPAVAARHYIYARLLPSAAAWEFFGRYLSDWSGILGPARKGGYA</sequence>
<keyword evidence="2" id="KW-1185">Reference proteome</keyword>